<dbReference type="CDD" id="cd20707">
    <property type="entry name" value="MIX_III"/>
    <property type="match status" value="1"/>
</dbReference>
<gene>
    <name evidence="4" type="ORF">SAMN05192563_1006170</name>
</gene>
<keyword evidence="2" id="KW-1133">Transmembrane helix</keyword>
<reference evidence="4 5" key="1">
    <citation type="submission" date="2016-10" db="EMBL/GenBank/DDBJ databases">
        <authorList>
            <person name="de Groot N.N."/>
        </authorList>
    </citation>
    <scope>NUCLEOTIDE SEQUENCE [LARGE SCALE GENOMIC DNA]</scope>
    <source>
        <strain evidence="4 5">LMG 27731</strain>
    </source>
</reference>
<evidence type="ECO:0000256" key="1">
    <source>
        <dbReference type="SAM" id="MobiDB-lite"/>
    </source>
</evidence>
<evidence type="ECO:0000256" key="2">
    <source>
        <dbReference type="SAM" id="Phobius"/>
    </source>
</evidence>
<accession>A0A1I7CEI5</accession>
<feature type="transmembrane region" description="Helical" evidence="2">
    <location>
        <begin position="770"/>
        <end position="791"/>
    </location>
</feature>
<sequence>MPVSCNLCDRKSLLLYPVRYAVACPHGAAKAPALEGNFTINSAKAPALVGTARYTLRAMRAGYLYVYEEKRRRLKAYMVLPSGMMWSFIPGVMPPNPAVVPTNCLDGQQLSLGYCIDVEHSDSDPATNIWIGWSNVLWTKRLVGQADEAGWRALHMQCINVPAMLSPKGATDTGEFQANHSKIAHFAMDEKAMKTAFKFSNTDPKMESRLHTVAPRIAAAMAQSPMKKGFIVAVNDPVGLTNDLGELVVPSIDSGFNADVYRGSIAKQLLARAEQGIRAQASEEAGFEYRTSEMVNQANQNPISYSTGGPPVDIIGAWKFVTGSIKAGGISNYNAQQAAQDKKYGADEAGHQNAAADEAWDEASHTGEGSARKPSIDYKHLNSFPREYNDALDKFKPQWDELVKAHAGWLNCQLLSDWMSGVHDDADIRSGYAYSESCSQSIGSAAATEACGKVLNDWLETGQLTNSRNLYARALLFNQKQLIDAAQAQIHKSDIQYENFLNLYKQALARVKPGEAARLLDKLVLTTGSVIVKALTKGARSVAFVPIMIRLSLHSGTVIRASSQSKAELRAWAIDEAKKAGIKLETDRTQTRADALKAAKTAVKAGPKSDVNVVIYELDVDALEKAGKIEAGSIKTVKLPGADKVKSWLGSSAPEAFHLGVATFIFQLFTLEAAAEDVAGNDRFNRVETDSKAAAAVVNIIGAMMETVSETVEKAPTHPLSSFILKQWSLGERELAGLKIGGRALGAITGAALAVFDVMNTWEAYQKKEYGLTALYAASASLGFYVAYFALSGAIPGFWIVLVASILIALAIAHYKASAMKEWIDRCYFGTGEKKYETLEEELSAFSSAAGG</sequence>
<dbReference type="EMBL" id="FPBH01000006">
    <property type="protein sequence ID" value="SFT97837.1"/>
    <property type="molecule type" value="Genomic_DNA"/>
</dbReference>
<dbReference type="InterPro" id="IPR046864">
    <property type="entry name" value="VasX_N"/>
</dbReference>
<dbReference type="AlphaFoldDB" id="A0A1I7CEI5"/>
<evidence type="ECO:0000259" key="3">
    <source>
        <dbReference type="Pfam" id="PF20249"/>
    </source>
</evidence>
<dbReference type="NCBIfam" id="NF041559">
    <property type="entry name" value="BTH_I2691_fam"/>
    <property type="match status" value="1"/>
</dbReference>
<protein>
    <recommendedName>
        <fullName evidence="3">Toxin VasX N-terminal region domain-containing protein</fullName>
    </recommendedName>
</protein>
<keyword evidence="2" id="KW-0472">Membrane</keyword>
<feature type="domain" description="Toxin VasX N-terminal region" evidence="3">
    <location>
        <begin position="5"/>
        <end position="163"/>
    </location>
</feature>
<feature type="transmembrane region" description="Helical" evidence="2">
    <location>
        <begin position="740"/>
        <end position="758"/>
    </location>
</feature>
<name>A0A1I7CEI5_9BURK</name>
<dbReference type="Proteomes" id="UP000198844">
    <property type="component" value="Unassembled WGS sequence"/>
</dbReference>
<evidence type="ECO:0000313" key="5">
    <source>
        <dbReference type="Proteomes" id="UP000198844"/>
    </source>
</evidence>
<dbReference type="InterPro" id="IPR048126">
    <property type="entry name" value="Toxin_VasX"/>
</dbReference>
<dbReference type="OrthoDB" id="8664525at2"/>
<feature type="transmembrane region" description="Helical" evidence="2">
    <location>
        <begin position="797"/>
        <end position="815"/>
    </location>
</feature>
<keyword evidence="2" id="KW-0812">Transmembrane</keyword>
<proteinExistence type="predicted"/>
<evidence type="ECO:0000313" key="4">
    <source>
        <dbReference type="EMBL" id="SFT97837.1"/>
    </source>
</evidence>
<dbReference type="RefSeq" id="WP_093634589.1">
    <property type="nucleotide sequence ID" value="NZ_FPBH01000006.1"/>
</dbReference>
<feature type="compositionally biased region" description="Basic and acidic residues" evidence="1">
    <location>
        <begin position="362"/>
        <end position="375"/>
    </location>
</feature>
<dbReference type="Pfam" id="PF20249">
    <property type="entry name" value="VasX_N"/>
    <property type="match status" value="1"/>
</dbReference>
<feature type="region of interest" description="Disordered" evidence="1">
    <location>
        <begin position="343"/>
        <end position="375"/>
    </location>
</feature>
<organism evidence="4 5">
    <name type="scientific">Paraburkholderia aspalathi</name>
    <dbReference type="NCBI Taxonomy" id="1324617"/>
    <lineage>
        <taxon>Bacteria</taxon>
        <taxon>Pseudomonadati</taxon>
        <taxon>Pseudomonadota</taxon>
        <taxon>Betaproteobacteria</taxon>
        <taxon>Burkholderiales</taxon>
        <taxon>Burkholderiaceae</taxon>
        <taxon>Paraburkholderia</taxon>
    </lineage>
</organism>